<evidence type="ECO:0000313" key="3">
    <source>
        <dbReference type="Proteomes" id="UP000234323"/>
    </source>
</evidence>
<feature type="non-terminal residue" evidence="2">
    <location>
        <position position="1"/>
    </location>
</feature>
<sequence length="54" mass="6111">QQLSNLSESTAPLGSEVPAAETSKEVKDDDFEFENNDDIEYKLESDDKNLFKDD</sequence>
<comment type="caution">
    <text evidence="2">The sequence shown here is derived from an EMBL/GenBank/DDBJ whole genome shotgun (WGS) entry which is preliminary data.</text>
</comment>
<reference evidence="2 3" key="1">
    <citation type="submission" date="2015-10" db="EMBL/GenBank/DDBJ databases">
        <title>Genome analyses suggest a sexual origin of heterokaryosis in a supposedly ancient asexual fungus.</title>
        <authorList>
            <person name="Ropars J."/>
            <person name="Sedzielewska K."/>
            <person name="Noel J."/>
            <person name="Charron P."/>
            <person name="Farinelli L."/>
            <person name="Marton T."/>
            <person name="Kruger M."/>
            <person name="Pelin A."/>
            <person name="Brachmann A."/>
            <person name="Corradi N."/>
        </authorList>
    </citation>
    <scope>NUCLEOTIDE SEQUENCE [LARGE SCALE GENOMIC DNA]</scope>
    <source>
        <strain evidence="2 3">A4</strain>
    </source>
</reference>
<dbReference type="EMBL" id="LLXI01001362">
    <property type="protein sequence ID" value="PKY53303.1"/>
    <property type="molecule type" value="Genomic_DNA"/>
</dbReference>
<feature type="compositionally biased region" description="Polar residues" evidence="1">
    <location>
        <begin position="1"/>
        <end position="12"/>
    </location>
</feature>
<dbReference type="Proteomes" id="UP000234323">
    <property type="component" value="Unassembled WGS sequence"/>
</dbReference>
<name>A0A2I1H348_9GLOM</name>
<organism evidence="2 3">
    <name type="scientific">Rhizophagus irregularis</name>
    <dbReference type="NCBI Taxonomy" id="588596"/>
    <lineage>
        <taxon>Eukaryota</taxon>
        <taxon>Fungi</taxon>
        <taxon>Fungi incertae sedis</taxon>
        <taxon>Mucoromycota</taxon>
        <taxon>Glomeromycotina</taxon>
        <taxon>Glomeromycetes</taxon>
        <taxon>Glomerales</taxon>
        <taxon>Glomeraceae</taxon>
        <taxon>Rhizophagus</taxon>
    </lineage>
</organism>
<keyword evidence="3" id="KW-1185">Reference proteome</keyword>
<proteinExistence type="predicted"/>
<feature type="region of interest" description="Disordered" evidence="1">
    <location>
        <begin position="1"/>
        <end position="54"/>
    </location>
</feature>
<feature type="compositionally biased region" description="Acidic residues" evidence="1">
    <location>
        <begin position="28"/>
        <end position="38"/>
    </location>
</feature>
<gene>
    <name evidence="2" type="ORF">RhiirA4_471430</name>
</gene>
<dbReference type="AlphaFoldDB" id="A0A2I1H348"/>
<accession>A0A2I1H348</accession>
<evidence type="ECO:0000313" key="2">
    <source>
        <dbReference type="EMBL" id="PKY53303.1"/>
    </source>
</evidence>
<evidence type="ECO:0000256" key="1">
    <source>
        <dbReference type="SAM" id="MobiDB-lite"/>
    </source>
</evidence>
<feature type="compositionally biased region" description="Basic and acidic residues" evidence="1">
    <location>
        <begin position="39"/>
        <end position="54"/>
    </location>
</feature>
<protein>
    <submittedName>
        <fullName evidence="2">Uncharacterized protein</fullName>
    </submittedName>
</protein>